<gene>
    <name evidence="1" type="ORF">A2639_02520</name>
</gene>
<protein>
    <recommendedName>
        <fullName evidence="3">IrrE N-terminal-like domain-containing protein</fullName>
    </recommendedName>
</protein>
<reference evidence="1 2" key="1">
    <citation type="journal article" date="2016" name="Nat. Commun.">
        <title>Thousands of microbial genomes shed light on interconnected biogeochemical processes in an aquifer system.</title>
        <authorList>
            <person name="Anantharaman K."/>
            <person name="Brown C.T."/>
            <person name="Hug L.A."/>
            <person name="Sharon I."/>
            <person name="Castelle C.J."/>
            <person name="Probst A.J."/>
            <person name="Thomas B.C."/>
            <person name="Singh A."/>
            <person name="Wilkins M.J."/>
            <person name="Karaoz U."/>
            <person name="Brodie E.L."/>
            <person name="Williams K.H."/>
            <person name="Hubbard S.S."/>
            <person name="Banfield J.F."/>
        </authorList>
    </citation>
    <scope>NUCLEOTIDE SEQUENCE [LARGE SCALE GENOMIC DNA]</scope>
</reference>
<evidence type="ECO:0008006" key="3">
    <source>
        <dbReference type="Google" id="ProtNLM"/>
    </source>
</evidence>
<dbReference type="EMBL" id="MHOL01000004">
    <property type="protein sequence ID" value="OGZ63292.1"/>
    <property type="molecule type" value="Genomic_DNA"/>
</dbReference>
<name>A0A1G2HLC0_9BACT</name>
<sequence length="148" mass="17637">MGWLELLAEFIKEKEEKENLLSQKFPQFSFSTSADRWIESNMNNTILEQLEDRKIKNVFFNRLKCKGILSNMKDNFFVQINENDTMEEKALTLGHEIAHIFEYEYNKGDDRWLKNLPIIETFCDEFAKKWITLNGKEKIESFLKGDIQ</sequence>
<comment type="caution">
    <text evidence="1">The sequence shown here is derived from an EMBL/GenBank/DDBJ whole genome shotgun (WGS) entry which is preliminary data.</text>
</comment>
<accession>A0A1G2HLC0</accession>
<evidence type="ECO:0000313" key="1">
    <source>
        <dbReference type="EMBL" id="OGZ63292.1"/>
    </source>
</evidence>
<dbReference type="Gene3D" id="1.10.10.2910">
    <property type="match status" value="1"/>
</dbReference>
<proteinExistence type="predicted"/>
<organism evidence="1 2">
    <name type="scientific">Candidatus Staskawiczbacteria bacterium RIFCSPHIGHO2_01_FULL_34_27</name>
    <dbReference type="NCBI Taxonomy" id="1802199"/>
    <lineage>
        <taxon>Bacteria</taxon>
        <taxon>Candidatus Staskawicziibacteriota</taxon>
    </lineage>
</organism>
<dbReference type="Proteomes" id="UP000178991">
    <property type="component" value="Unassembled WGS sequence"/>
</dbReference>
<evidence type="ECO:0000313" key="2">
    <source>
        <dbReference type="Proteomes" id="UP000178991"/>
    </source>
</evidence>
<dbReference type="AlphaFoldDB" id="A0A1G2HLC0"/>